<dbReference type="NCBIfam" id="TIGR01730">
    <property type="entry name" value="RND_mfp"/>
    <property type="match status" value="1"/>
</dbReference>
<dbReference type="AlphaFoldDB" id="A0A1H0J5J5"/>
<evidence type="ECO:0000256" key="2">
    <source>
        <dbReference type="SAM" id="Coils"/>
    </source>
</evidence>
<reference evidence="5 6" key="1">
    <citation type="submission" date="2016-10" db="EMBL/GenBank/DDBJ databases">
        <authorList>
            <person name="de Groot N.N."/>
        </authorList>
    </citation>
    <scope>NUCLEOTIDE SEQUENCE [LARGE SCALE GENOMIC DNA]</scope>
    <source>
        <strain evidence="6">L7-484,KACC 16230,DSM 25025</strain>
    </source>
</reference>
<feature type="domain" description="CusB-like beta-barrel" evidence="4">
    <location>
        <begin position="224"/>
        <end position="292"/>
    </location>
</feature>
<organism evidence="5 6">
    <name type="scientific">Aureimonas jatrophae</name>
    <dbReference type="NCBI Taxonomy" id="1166073"/>
    <lineage>
        <taxon>Bacteria</taxon>
        <taxon>Pseudomonadati</taxon>
        <taxon>Pseudomonadota</taxon>
        <taxon>Alphaproteobacteria</taxon>
        <taxon>Hyphomicrobiales</taxon>
        <taxon>Aurantimonadaceae</taxon>
        <taxon>Aureimonas</taxon>
    </lineage>
</organism>
<accession>A0A1H0J5J5</accession>
<protein>
    <submittedName>
        <fullName evidence="5">RND family efflux transporter, MFP subunit</fullName>
    </submittedName>
</protein>
<dbReference type="GO" id="GO:0015562">
    <property type="term" value="F:efflux transmembrane transporter activity"/>
    <property type="evidence" value="ECO:0007669"/>
    <property type="project" value="TreeGrafter"/>
</dbReference>
<feature type="domain" description="Multidrug resistance protein MdtA-like barrel-sandwich hybrid" evidence="3">
    <location>
        <begin position="77"/>
        <end position="217"/>
    </location>
</feature>
<dbReference type="Pfam" id="PF25954">
    <property type="entry name" value="Beta-barrel_RND_2"/>
    <property type="match status" value="1"/>
</dbReference>
<comment type="similarity">
    <text evidence="1">Belongs to the membrane fusion protein (MFP) (TC 8.A.1) family.</text>
</comment>
<keyword evidence="2" id="KW-0175">Coiled coil</keyword>
<dbReference type="Gene3D" id="2.40.30.170">
    <property type="match status" value="1"/>
</dbReference>
<evidence type="ECO:0000259" key="4">
    <source>
        <dbReference type="Pfam" id="PF25954"/>
    </source>
</evidence>
<proteinExistence type="inferred from homology"/>
<dbReference type="Pfam" id="PF25917">
    <property type="entry name" value="BSH_RND"/>
    <property type="match status" value="1"/>
</dbReference>
<dbReference type="SUPFAM" id="SSF111369">
    <property type="entry name" value="HlyD-like secretion proteins"/>
    <property type="match status" value="1"/>
</dbReference>
<dbReference type="Gene3D" id="2.40.50.100">
    <property type="match status" value="1"/>
</dbReference>
<gene>
    <name evidence="5" type="ORF">SAMN05192530_1064</name>
</gene>
<keyword evidence="6" id="KW-1185">Reference proteome</keyword>
<dbReference type="FunFam" id="2.40.30.170:FF:000010">
    <property type="entry name" value="Efflux RND transporter periplasmic adaptor subunit"/>
    <property type="match status" value="1"/>
</dbReference>
<sequence>MAGRIAKVGGVVAVAVLLAAGARVYSQGTKASDVAAPLAASAPAQPVELAAPEVTNLQPQDLSRIVRISGSTAPARRAVLTARVSGQIAALPADVGDAVEAGAVLARFDEEPLRSALDAKTATLDARAAQLRLARSVLERNERLGTAGIASEATRLSAEADVLNLEAQMRALEAEVADARRNLADATLAAPFAGTVSERMVEVGQSVPSNADLLTVVDLGRMEVEALVPTSRIAEIRSGQTARIRVEGYGDRSFEARVDRVAPVAIAGSRAVRVFLSVDNGDGALRGGMFAIGEIEVERLEARIALPPDAVRHDERGTFVLKAEGNRLSRQAVELGERFEEADVVVVRSGLRAGDTVVTAPLPDLKPDTDITIADAS</sequence>
<evidence type="ECO:0000256" key="1">
    <source>
        <dbReference type="ARBA" id="ARBA00009477"/>
    </source>
</evidence>
<dbReference type="GO" id="GO:1990281">
    <property type="term" value="C:efflux pump complex"/>
    <property type="evidence" value="ECO:0007669"/>
    <property type="project" value="TreeGrafter"/>
</dbReference>
<dbReference type="EMBL" id="FNIT01000006">
    <property type="protein sequence ID" value="SDO38872.1"/>
    <property type="molecule type" value="Genomic_DNA"/>
</dbReference>
<dbReference type="InterPro" id="IPR006143">
    <property type="entry name" value="RND_pump_MFP"/>
</dbReference>
<evidence type="ECO:0000313" key="5">
    <source>
        <dbReference type="EMBL" id="SDO38872.1"/>
    </source>
</evidence>
<dbReference type="InterPro" id="IPR058625">
    <property type="entry name" value="MdtA-like_BSH"/>
</dbReference>
<dbReference type="STRING" id="1166073.SAMN05192530_1064"/>
<dbReference type="InterPro" id="IPR058792">
    <property type="entry name" value="Beta-barrel_RND_2"/>
</dbReference>
<dbReference type="RefSeq" id="WP_170842591.1">
    <property type="nucleotide sequence ID" value="NZ_FNIT01000006.1"/>
</dbReference>
<dbReference type="Proteomes" id="UP000198793">
    <property type="component" value="Unassembled WGS sequence"/>
</dbReference>
<dbReference type="Gene3D" id="2.40.420.20">
    <property type="match status" value="1"/>
</dbReference>
<evidence type="ECO:0000259" key="3">
    <source>
        <dbReference type="Pfam" id="PF25917"/>
    </source>
</evidence>
<name>A0A1H0J5J5_9HYPH</name>
<feature type="coiled-coil region" evidence="2">
    <location>
        <begin position="155"/>
        <end position="189"/>
    </location>
</feature>
<evidence type="ECO:0000313" key="6">
    <source>
        <dbReference type="Proteomes" id="UP000198793"/>
    </source>
</evidence>
<dbReference type="Gene3D" id="1.10.287.470">
    <property type="entry name" value="Helix hairpin bin"/>
    <property type="match status" value="1"/>
</dbReference>
<dbReference type="PANTHER" id="PTHR30469:SF15">
    <property type="entry name" value="HLYD FAMILY OF SECRETION PROTEINS"/>
    <property type="match status" value="1"/>
</dbReference>
<dbReference type="PANTHER" id="PTHR30469">
    <property type="entry name" value="MULTIDRUG RESISTANCE PROTEIN MDTA"/>
    <property type="match status" value="1"/>
</dbReference>